<feature type="transmembrane region" description="Helical" evidence="1">
    <location>
        <begin position="62"/>
        <end position="80"/>
    </location>
</feature>
<evidence type="ECO:0000259" key="2">
    <source>
        <dbReference type="Pfam" id="PF04991"/>
    </source>
</evidence>
<keyword evidence="4" id="KW-1185">Reference proteome</keyword>
<dbReference type="NCBIfam" id="TIGR01045">
    <property type="entry name" value="RPE1"/>
    <property type="match status" value="1"/>
</dbReference>
<name>A0ABN4AAN6_RICTP</name>
<evidence type="ECO:0000313" key="4">
    <source>
        <dbReference type="Proteomes" id="UP000007581"/>
    </source>
</evidence>
<accession>A0ABN4AAN6</accession>
<dbReference type="EMBL" id="CP003397">
    <property type="protein sequence ID" value="AFE54520.1"/>
    <property type="molecule type" value="Genomic_DNA"/>
</dbReference>
<evidence type="ECO:0000313" key="3">
    <source>
        <dbReference type="EMBL" id="AFE54520.1"/>
    </source>
</evidence>
<proteinExistence type="predicted"/>
<evidence type="ECO:0000256" key="1">
    <source>
        <dbReference type="SAM" id="Phobius"/>
    </source>
</evidence>
<gene>
    <name evidence="3" type="ORF">RTTH1527_03275</name>
</gene>
<dbReference type="RefSeq" id="WP_014419461.1">
    <property type="nucleotide sequence ID" value="NC_017066.1"/>
</dbReference>
<dbReference type="Pfam" id="PF04991">
    <property type="entry name" value="LicD"/>
    <property type="match status" value="1"/>
</dbReference>
<sequence length="297" mass="35077">MIKLKSILNFLYNIANKDGFKGYKECRTSAYKNVFDDSSTKSTSKFHLGISDTKNLLSLQNIIGLILIIFAGVLFYAYILQHEWRYVTLSDAQVKRYRISEKKALSLYQLMKDTHELLTKNNIKYWIESGTLLGAVRHQGIIPFDDDLDIGIMHEDEIHFQQILPQFKQLGYRIKHNKIYVICGERCLDIFIFHKEKDKFVHILYDQYPNDFFYENELYPLKKYKFGNIEVYGPFDPIGNLNRQYPEWDKYAIIYSPHSFHLLFLSNIEKKTKFILTPELLKPAQPFGPLKDRVSLF</sequence>
<reference evidence="3" key="1">
    <citation type="submission" date="2012-03" db="EMBL/GenBank/DDBJ databases">
        <authorList>
            <person name="Johnson S.L."/>
            <person name="Sims D."/>
            <person name="Han S."/>
            <person name="Bruce D.C."/>
            <person name="Dasch G.A."/>
        </authorList>
    </citation>
    <scope>NUCLEOTIDE SEQUENCE [LARGE SCALE GENOMIC DNA]</scope>
    <source>
        <strain evidence="3">TH1527</strain>
    </source>
</reference>
<dbReference type="PANTHER" id="PTHR43404:SF2">
    <property type="entry name" value="LIPOPOLYSACCHARIDE CHOLINEPHOSPHOTRANSFERASE LICD"/>
    <property type="match status" value="1"/>
</dbReference>
<organism evidence="3 4">
    <name type="scientific">Rickettsia typhi str. TH1527</name>
    <dbReference type="NCBI Taxonomy" id="1003201"/>
    <lineage>
        <taxon>Bacteria</taxon>
        <taxon>Pseudomonadati</taxon>
        <taxon>Pseudomonadota</taxon>
        <taxon>Alphaproteobacteria</taxon>
        <taxon>Rickettsiales</taxon>
        <taxon>Rickettsiaceae</taxon>
        <taxon>Rickettsieae</taxon>
        <taxon>Rickettsia</taxon>
        <taxon>typhus group</taxon>
    </lineage>
</organism>
<protein>
    <recommendedName>
        <fullName evidence="2">LicD/FKTN/FKRP nucleotidyltransferase domain-containing protein</fullName>
    </recommendedName>
</protein>
<keyword evidence="1" id="KW-1133">Transmembrane helix</keyword>
<dbReference type="InterPro" id="IPR005728">
    <property type="entry name" value="RPE1"/>
</dbReference>
<keyword evidence="1" id="KW-0812">Transmembrane</keyword>
<dbReference type="InterPro" id="IPR052942">
    <property type="entry name" value="LPS_cholinephosphotransferase"/>
</dbReference>
<dbReference type="Proteomes" id="UP000007581">
    <property type="component" value="Chromosome"/>
</dbReference>
<feature type="domain" description="LicD/FKTN/FKRP nucleotidyltransferase" evidence="2">
    <location>
        <begin position="120"/>
        <end position="168"/>
    </location>
</feature>
<dbReference type="PANTHER" id="PTHR43404">
    <property type="entry name" value="LIPOPOLYSACCHARIDE CHOLINEPHOSPHOTRANSFERASE LICD"/>
    <property type="match status" value="1"/>
</dbReference>
<keyword evidence="1" id="KW-0472">Membrane</keyword>
<dbReference type="InterPro" id="IPR007074">
    <property type="entry name" value="LicD/FKTN/FKRP_NTP_transf"/>
</dbReference>